<evidence type="ECO:0000256" key="2">
    <source>
        <dbReference type="ARBA" id="ARBA00022857"/>
    </source>
</evidence>
<dbReference type="RefSeq" id="WP_210222856.1">
    <property type="nucleotide sequence ID" value="NZ_CP072801.1"/>
</dbReference>
<name>A0ABX7WW70_9GAMM</name>
<dbReference type="Pfam" id="PF00881">
    <property type="entry name" value="Nitroreductase"/>
    <property type="match status" value="1"/>
</dbReference>
<keyword evidence="3 5" id="KW-0560">Oxidoreductase</keyword>
<evidence type="ECO:0000256" key="1">
    <source>
        <dbReference type="ARBA" id="ARBA00007118"/>
    </source>
</evidence>
<evidence type="ECO:0000256" key="3">
    <source>
        <dbReference type="ARBA" id="ARBA00023002"/>
    </source>
</evidence>
<gene>
    <name evidence="5" type="primary">nfsB</name>
    <name evidence="5" type="ORF">J9253_00725</name>
</gene>
<dbReference type="Proteomes" id="UP000672039">
    <property type="component" value="Chromosome"/>
</dbReference>
<dbReference type="InterPro" id="IPR033878">
    <property type="entry name" value="NfsB-like"/>
</dbReference>
<dbReference type="InterPro" id="IPR029479">
    <property type="entry name" value="Nitroreductase"/>
</dbReference>
<accession>A0ABX7WW70</accession>
<comment type="similarity">
    <text evidence="1">Belongs to the nitroreductase family.</text>
</comment>
<dbReference type="PANTHER" id="PTHR43673">
    <property type="entry name" value="NAD(P)H NITROREDUCTASE YDGI-RELATED"/>
    <property type="match status" value="1"/>
</dbReference>
<protein>
    <submittedName>
        <fullName evidence="5">Oxygen-insensitive NAD(P)H nitroreductase</fullName>
        <ecNumber evidence="5">1.5.1.34</ecNumber>
    </submittedName>
</protein>
<feature type="domain" description="Nitroreductase" evidence="4">
    <location>
        <begin position="9"/>
        <end position="193"/>
    </location>
</feature>
<keyword evidence="6" id="KW-1185">Reference proteome</keyword>
<dbReference type="EMBL" id="CP072801">
    <property type="protein sequence ID" value="QTR46523.1"/>
    <property type="molecule type" value="Genomic_DNA"/>
</dbReference>
<dbReference type="NCBIfam" id="NF008275">
    <property type="entry name" value="PRK11053.1"/>
    <property type="match status" value="1"/>
</dbReference>
<dbReference type="InterPro" id="IPR000415">
    <property type="entry name" value="Nitroreductase-like"/>
</dbReference>
<proteinExistence type="inferred from homology"/>
<evidence type="ECO:0000313" key="6">
    <source>
        <dbReference type="Proteomes" id="UP000672039"/>
    </source>
</evidence>
<organism evidence="5 6">
    <name type="scientific">Thiothrix litoralis</name>
    <dbReference type="NCBI Taxonomy" id="2891210"/>
    <lineage>
        <taxon>Bacteria</taxon>
        <taxon>Pseudomonadati</taxon>
        <taxon>Pseudomonadota</taxon>
        <taxon>Gammaproteobacteria</taxon>
        <taxon>Thiotrichales</taxon>
        <taxon>Thiotrichaceae</taxon>
        <taxon>Thiothrix</taxon>
    </lineage>
</organism>
<sequence length="218" mass="24518">MNLTDAANFRYSTKEFRTDKKIPEADFQQIKDLLRLSPSSVNGQPWHFIVANTDEGKQRISKGTQGMFVFNTAKVLDASHVIVFCAKTDFDDAYLNHLLAVEDRDGRYVEQAHKDMMNGGRTMFVNIHRNDLQDTQHWNEKQLYLNIGTALLGAAALGIDTLPMEGIDVEALNAEFGLREQGLTAVAIVSFGYRKTTDFNATLPKSRLPETEIFTLLS</sequence>
<dbReference type="CDD" id="cd02149">
    <property type="entry name" value="NfsB-like"/>
    <property type="match status" value="1"/>
</dbReference>
<evidence type="ECO:0000259" key="4">
    <source>
        <dbReference type="Pfam" id="PF00881"/>
    </source>
</evidence>
<evidence type="ECO:0000313" key="5">
    <source>
        <dbReference type="EMBL" id="QTR46523.1"/>
    </source>
</evidence>
<dbReference type="GO" id="GO:0004155">
    <property type="term" value="F:6,7-dihydropteridine reductase activity"/>
    <property type="evidence" value="ECO:0007669"/>
    <property type="project" value="UniProtKB-EC"/>
</dbReference>
<dbReference type="EC" id="1.5.1.34" evidence="5"/>
<reference evidence="5 6" key="1">
    <citation type="submission" date="2021-04" db="EMBL/GenBank/DDBJ databases">
        <title>Genomics, taxonomy and metabolism of representatives of sulfur bacteria of the genus Thiothrix: Thiothrix fructosivorans QT, Thiothrix unzii A1T and three new species, Thiothrix subterranea sp. nov., Thiothrix litoralis sp. nov. and 'Candidatus Thiothrix anitrata' sp. nov.</title>
        <authorList>
            <person name="Ravin N.V."/>
            <person name="Smolyakov D."/>
            <person name="Rudenko T.S."/>
            <person name="Mardanov A.V."/>
            <person name="Beletsky A.V."/>
            <person name="Markov N.D."/>
            <person name="Fomenkov A.I."/>
            <person name="Roberts R.J."/>
            <person name="Karnachuk O.V."/>
            <person name="Novikov A."/>
            <person name="Grabovich M.Y."/>
        </authorList>
    </citation>
    <scope>NUCLEOTIDE SEQUENCE [LARGE SCALE GENOMIC DNA]</scope>
    <source>
        <strain evidence="5 6">AS</strain>
    </source>
</reference>
<dbReference type="SUPFAM" id="SSF55469">
    <property type="entry name" value="FMN-dependent nitroreductase-like"/>
    <property type="match status" value="1"/>
</dbReference>
<dbReference type="PANTHER" id="PTHR43673:SF10">
    <property type="entry name" value="NADH DEHYDROGENASE_NAD(P)H NITROREDUCTASE XCC3605-RELATED"/>
    <property type="match status" value="1"/>
</dbReference>
<dbReference type="Gene3D" id="3.40.109.10">
    <property type="entry name" value="NADH Oxidase"/>
    <property type="match status" value="1"/>
</dbReference>
<keyword evidence="2" id="KW-0521">NADP</keyword>